<keyword evidence="1" id="KW-0472">Membrane</keyword>
<dbReference type="Proteomes" id="UP000276603">
    <property type="component" value="Unassembled WGS sequence"/>
</dbReference>
<protein>
    <submittedName>
        <fullName evidence="2">DUF3810 domain-containing protein</fullName>
    </submittedName>
</protein>
<organism evidence="2 3">
    <name type="scientific">Ulvibacterium marinum</name>
    <dbReference type="NCBI Taxonomy" id="2419782"/>
    <lineage>
        <taxon>Bacteria</taxon>
        <taxon>Pseudomonadati</taxon>
        <taxon>Bacteroidota</taxon>
        <taxon>Flavobacteriia</taxon>
        <taxon>Flavobacteriales</taxon>
        <taxon>Flavobacteriaceae</taxon>
        <taxon>Ulvibacterium</taxon>
    </lineage>
</organism>
<feature type="transmembrane region" description="Helical" evidence="1">
    <location>
        <begin position="86"/>
        <end position="108"/>
    </location>
</feature>
<name>A0A3B0BXK9_9FLAO</name>
<keyword evidence="1" id="KW-1133">Transmembrane helix</keyword>
<keyword evidence="1" id="KW-0812">Transmembrane</keyword>
<dbReference type="AlphaFoldDB" id="A0A3B0BXK9"/>
<evidence type="ECO:0000256" key="1">
    <source>
        <dbReference type="SAM" id="Phobius"/>
    </source>
</evidence>
<feature type="transmembrane region" description="Helical" evidence="1">
    <location>
        <begin position="48"/>
        <end position="74"/>
    </location>
</feature>
<dbReference type="EMBL" id="RBCJ01000006">
    <property type="protein sequence ID" value="RKN76849.1"/>
    <property type="molecule type" value="Genomic_DNA"/>
</dbReference>
<comment type="caution">
    <text evidence="2">The sequence shown here is derived from an EMBL/GenBank/DDBJ whole genome shotgun (WGS) entry which is preliminary data.</text>
</comment>
<reference evidence="2 3" key="1">
    <citation type="submission" date="2018-10" db="EMBL/GenBank/DDBJ databases">
        <title>Ulvibacterium marinum gen. nov., sp. nov., a novel marine bacterium of the family Flavobacteriaceae, isolated from a culture of the green alga Ulva prolifera.</title>
        <authorList>
            <person name="Zhang Z."/>
        </authorList>
    </citation>
    <scope>NUCLEOTIDE SEQUENCE [LARGE SCALE GENOMIC DNA]</scope>
    <source>
        <strain evidence="2 3">CCMM003</strain>
    </source>
</reference>
<evidence type="ECO:0000313" key="2">
    <source>
        <dbReference type="EMBL" id="RKN76849.1"/>
    </source>
</evidence>
<dbReference type="Pfam" id="PF12725">
    <property type="entry name" value="DUF3810"/>
    <property type="match status" value="1"/>
</dbReference>
<proteinExistence type="predicted"/>
<dbReference type="InterPro" id="IPR024294">
    <property type="entry name" value="DUF3810"/>
</dbReference>
<keyword evidence="3" id="KW-1185">Reference proteome</keyword>
<dbReference type="OrthoDB" id="1048788at2"/>
<evidence type="ECO:0000313" key="3">
    <source>
        <dbReference type="Proteomes" id="UP000276603"/>
    </source>
</evidence>
<gene>
    <name evidence="2" type="ORF">D7Z94_24000</name>
</gene>
<dbReference type="RefSeq" id="WP_120714196.1">
    <property type="nucleotide sequence ID" value="NZ_RBCJ01000006.1"/>
</dbReference>
<sequence>MKNRLKNGIAIALIPQIILVKALGAYPEFIETYYSEGLYPRISKFFRWMFGWVPFSVGDLLYFLLIFFAIRYLIVYRKHIKKHLKLFFRDVIMVLSTAYFTFHLLWGFNYYRQPISEKLGLPESHTQKELVSLVEKLTVQTNALQLAITKDSTQRVDIPYTKREIFDKTIHGYQKLGKSLPFLIYGRPSIKASLFSTGLTYMGYGGYLNPFTNEGQVNGRLPNFRFPVVAGHEIGHQIGYSAENETNFIGYLVTASNDDPYFQYSASAYALGYCLSELKRRDEAIFEKFYAQLHPGVQRNFREMAEFWQQFENPLEPIFKSIFDSFLKANSQVEGIKSYNAVVALLVNYHKENPL</sequence>
<accession>A0A3B0BXK9</accession>